<dbReference type="Proteomes" id="UP000550501">
    <property type="component" value="Unassembled WGS sequence"/>
</dbReference>
<dbReference type="EMBL" id="JACHVU010000008">
    <property type="protein sequence ID" value="MBB2992148.1"/>
    <property type="molecule type" value="Genomic_DNA"/>
</dbReference>
<proteinExistence type="predicted"/>
<keyword evidence="3" id="KW-1185">Reference proteome</keyword>
<protein>
    <submittedName>
        <fullName evidence="2">Uncharacterized protein</fullName>
    </submittedName>
</protein>
<evidence type="ECO:0000313" key="3">
    <source>
        <dbReference type="Proteomes" id="UP000550501"/>
    </source>
</evidence>
<dbReference type="RefSeq" id="WP_183470820.1">
    <property type="nucleotide sequence ID" value="NZ_JACHVU010000008.1"/>
</dbReference>
<feature type="coiled-coil region" evidence="1">
    <location>
        <begin position="54"/>
        <end position="81"/>
    </location>
</feature>
<comment type="caution">
    <text evidence="2">The sequence shown here is derived from an EMBL/GenBank/DDBJ whole genome shotgun (WGS) entry which is preliminary data.</text>
</comment>
<keyword evidence="1" id="KW-0175">Coiled coil</keyword>
<accession>A0A839Q7F4</accession>
<sequence>MHDTETTGTLAGLPIEIQSLIRKLRVENRQLRTRLRDIPRLGAQDLPPSWEKKLRKLRDENVQLRKERNEARADLAAARAERV</sequence>
<organism evidence="2 3">
    <name type="scientific">Mycolicibacterium iranicum</name>
    <name type="common">Mycobacterium iranicum</name>
    <dbReference type="NCBI Taxonomy" id="912594"/>
    <lineage>
        <taxon>Bacteria</taxon>
        <taxon>Bacillati</taxon>
        <taxon>Actinomycetota</taxon>
        <taxon>Actinomycetes</taxon>
        <taxon>Mycobacteriales</taxon>
        <taxon>Mycobacteriaceae</taxon>
        <taxon>Mycolicibacterium</taxon>
    </lineage>
</organism>
<evidence type="ECO:0000256" key="1">
    <source>
        <dbReference type="SAM" id="Coils"/>
    </source>
</evidence>
<reference evidence="2 3" key="1">
    <citation type="submission" date="2020-08" db="EMBL/GenBank/DDBJ databases">
        <title>The Agave Microbiome: Exploring the role of microbial communities in plant adaptations to desert environments.</title>
        <authorList>
            <person name="Partida-Martinez L.P."/>
        </authorList>
    </citation>
    <scope>NUCLEOTIDE SEQUENCE [LARGE SCALE GENOMIC DNA]</scope>
    <source>
        <strain evidence="2 3">AT2.18</strain>
    </source>
</reference>
<dbReference type="AlphaFoldDB" id="A0A839Q7F4"/>
<name>A0A839Q7F4_MYCIR</name>
<evidence type="ECO:0000313" key="2">
    <source>
        <dbReference type="EMBL" id="MBB2992148.1"/>
    </source>
</evidence>
<gene>
    <name evidence="2" type="ORF">FHR72_003644</name>
</gene>